<name>A0A1G2L7E0_9BACT</name>
<evidence type="ECO:0000256" key="3">
    <source>
        <dbReference type="ARBA" id="ARBA00022694"/>
    </source>
</evidence>
<accession>A0A1G2L7E0</accession>
<dbReference type="EMBL" id="MHQO01000007">
    <property type="protein sequence ID" value="OHA07565.1"/>
    <property type="molecule type" value="Genomic_DNA"/>
</dbReference>
<comment type="similarity">
    <text evidence="4">Belongs to the queuine tRNA-ribosyltransferase family.</text>
</comment>
<dbReference type="GO" id="GO:0005829">
    <property type="term" value="C:cytosol"/>
    <property type="evidence" value="ECO:0007669"/>
    <property type="project" value="TreeGrafter"/>
</dbReference>
<dbReference type="InterPro" id="IPR050076">
    <property type="entry name" value="ArchSynthase1/Queuine_TRR"/>
</dbReference>
<feature type="binding site" evidence="4">
    <location>
        <position position="217"/>
    </location>
    <ligand>
        <name>substrate</name>
    </ligand>
</feature>
<feature type="domain" description="tRNA-guanine(15) transglycosylase-like" evidence="5">
    <location>
        <begin position="133"/>
        <end position="382"/>
    </location>
</feature>
<dbReference type="GO" id="GO:0046872">
    <property type="term" value="F:metal ion binding"/>
    <property type="evidence" value="ECO:0007669"/>
    <property type="project" value="UniProtKB-KW"/>
</dbReference>
<evidence type="ECO:0000259" key="5">
    <source>
        <dbReference type="Pfam" id="PF01702"/>
    </source>
</evidence>
<evidence type="ECO:0000313" key="6">
    <source>
        <dbReference type="EMBL" id="OHA07565.1"/>
    </source>
</evidence>
<comment type="function">
    <text evidence="4">Catalyzes the base-exchange of a guanine (G) residue with the queuine precursor 7-aminomethyl-7-deazaguanine (PreQ1) at position 34 (anticodon wobble position) in tRNAs with GU(N) anticodons (tRNA-Asp, -Asn, -His and -Tyr). Catalysis occurs through a double-displacement mechanism. The nucleophile active site attacks the C1' of nucleotide 34 to detach the guanine base from the RNA, forming a covalent enzyme-RNA intermediate. The proton acceptor active site deprotonates the incoming PreQ1, allowing a nucleophilic attack on the C1' of the ribose to form the product. After dissociation, two additional enzymatic reactions on the tRNA convert PreQ1 to queuine (Q), resulting in the hypermodified nucleoside queuosine (7-(((4,5-cis-dihydroxy-2-cyclopenten-1-yl)amino)methyl)-7-deazaguanosine).</text>
</comment>
<dbReference type="GO" id="GO:0008479">
    <property type="term" value="F:tRNA-guanosine(34) queuine transglycosylase activity"/>
    <property type="evidence" value="ECO:0007669"/>
    <property type="project" value="UniProtKB-UniRule"/>
</dbReference>
<feature type="region of interest" description="RNA binding" evidence="4">
    <location>
        <begin position="274"/>
        <end position="280"/>
    </location>
</feature>
<gene>
    <name evidence="4" type="primary">tgt</name>
    <name evidence="6" type="ORF">A2934_01560</name>
</gene>
<keyword evidence="3 4" id="KW-0819">tRNA processing</keyword>
<evidence type="ECO:0000256" key="4">
    <source>
        <dbReference type="HAMAP-Rule" id="MF_00168"/>
    </source>
</evidence>
<feature type="binding site" evidence="4">
    <location>
        <position position="333"/>
    </location>
    <ligand>
        <name>Zn(2+)</name>
        <dbReference type="ChEBI" id="CHEBI:29105"/>
    </ligand>
</feature>
<dbReference type="InterPro" id="IPR036511">
    <property type="entry name" value="TGT-like_sf"/>
</dbReference>
<dbReference type="NCBIfam" id="TIGR00430">
    <property type="entry name" value="Q_tRNA_tgt"/>
    <property type="match status" value="1"/>
</dbReference>
<comment type="subunit">
    <text evidence="4">Homodimer. Within each dimer, one monomer is responsible for RNA recognition and catalysis, while the other monomer binds to the replacement base PreQ1.</text>
</comment>
<dbReference type="HAMAP" id="MF_00168">
    <property type="entry name" value="Q_tRNA_Tgt"/>
    <property type="match status" value="1"/>
</dbReference>
<comment type="caution">
    <text evidence="6">The sequence shown here is derived from an EMBL/GenBank/DDBJ whole genome shotgun (WGS) entry which is preliminary data.</text>
</comment>
<dbReference type="EC" id="2.4.2.29" evidence="4"/>
<dbReference type="Pfam" id="PF01702">
    <property type="entry name" value="TGT"/>
    <property type="match status" value="2"/>
</dbReference>
<evidence type="ECO:0000313" key="7">
    <source>
        <dbReference type="Proteomes" id="UP000177982"/>
    </source>
</evidence>
<comment type="catalytic activity">
    <reaction evidence="4">
        <text>7-aminomethyl-7-carbaguanine + guanosine(34) in tRNA = 7-aminomethyl-7-carbaguanosine(34) in tRNA + guanine</text>
        <dbReference type="Rhea" id="RHEA:24104"/>
        <dbReference type="Rhea" id="RHEA-COMP:10341"/>
        <dbReference type="Rhea" id="RHEA-COMP:10342"/>
        <dbReference type="ChEBI" id="CHEBI:16235"/>
        <dbReference type="ChEBI" id="CHEBI:58703"/>
        <dbReference type="ChEBI" id="CHEBI:74269"/>
        <dbReference type="ChEBI" id="CHEBI:82833"/>
        <dbReference type="EC" id="2.4.2.29"/>
    </reaction>
</comment>
<proteinExistence type="inferred from homology"/>
<dbReference type="Proteomes" id="UP000177982">
    <property type="component" value="Unassembled WGS sequence"/>
</dbReference>
<feature type="binding site" evidence="4">
    <location>
        <position position="244"/>
    </location>
    <ligand>
        <name>substrate</name>
    </ligand>
</feature>
<dbReference type="Gene3D" id="3.20.20.105">
    <property type="entry name" value="Queuine tRNA-ribosyltransferase-like"/>
    <property type="match status" value="1"/>
</dbReference>
<dbReference type="GO" id="GO:0008616">
    <property type="term" value="P:tRNA queuosine(34) biosynthetic process"/>
    <property type="evidence" value="ECO:0007669"/>
    <property type="project" value="UniProtKB-UniRule"/>
</dbReference>
<feature type="binding site" evidence="4">
    <location>
        <position position="362"/>
    </location>
    <ligand>
        <name>Zn(2+)</name>
        <dbReference type="ChEBI" id="CHEBI:29105"/>
    </ligand>
</feature>
<evidence type="ECO:0000256" key="2">
    <source>
        <dbReference type="ARBA" id="ARBA00022679"/>
    </source>
</evidence>
<dbReference type="SUPFAM" id="SSF51713">
    <property type="entry name" value="tRNA-guanine transglycosylase"/>
    <property type="match status" value="1"/>
</dbReference>
<dbReference type="InterPro" id="IPR004803">
    <property type="entry name" value="TGT"/>
</dbReference>
<feature type="region of interest" description="RNA binding; important for wobble base 34 recognition" evidence="4">
    <location>
        <begin position="298"/>
        <end position="302"/>
    </location>
</feature>
<keyword evidence="2 4" id="KW-0808">Transferase</keyword>
<feature type="binding site" evidence="4">
    <location>
        <begin position="91"/>
        <end position="95"/>
    </location>
    <ligand>
        <name>substrate</name>
    </ligand>
</feature>
<feature type="active site" description="Nucleophile" evidence="4">
    <location>
        <position position="293"/>
    </location>
</feature>
<feature type="active site" description="Proton acceptor" evidence="4">
    <location>
        <position position="91"/>
    </location>
</feature>
<sequence length="383" mass="43231">MKFIITHKSKSSMARVGVLETAHGRIETPAFVTVGTKASVKSLGPDDLEMVGTSVVLANTYHLYAAKTYDVIRKAGGLSRFMNWNGITMTDSGGFQVFSLGFSKDHDIGRSSTLFPGEDLQKMVRAEAVKESQYIKIMDEGVVFRMPDGTRTVLTPEKSIQIQEAIGADIIFSFDECTSPLASKEYSAEAMGRTHRWAERCLEAKTREDQAIFGIIQGGEWDDLKEESVRAISGMPFDGFGLGGALGKTKERMWELVDFINKRLPEEKPRHLLGVGYPEDIPKAIRRGVDTFDCVAPTREARNGTLYVKNGRISIQKAEYREDFSPIEEGCDCYTCKNFTRTYLWHLAREKELLFYRLASIHNLYFTNNCVREIRERIKRGEV</sequence>
<keyword evidence="1 4" id="KW-0328">Glycosyltransferase</keyword>
<protein>
    <recommendedName>
        <fullName evidence="4">Queuine tRNA-ribosyltransferase</fullName>
        <ecNumber evidence="4">2.4.2.29</ecNumber>
    </recommendedName>
    <alternativeName>
        <fullName evidence="4">Guanine insertion enzyme</fullName>
    </alternativeName>
    <alternativeName>
        <fullName evidence="4">tRNA-guanine transglycosylase</fullName>
    </alternativeName>
</protein>
<keyword evidence="4" id="KW-0479">Metal-binding</keyword>
<reference evidence="6 7" key="1">
    <citation type="journal article" date="2016" name="Nat. Commun.">
        <title>Thousands of microbial genomes shed light on interconnected biogeochemical processes in an aquifer system.</title>
        <authorList>
            <person name="Anantharaman K."/>
            <person name="Brown C.T."/>
            <person name="Hug L.A."/>
            <person name="Sharon I."/>
            <person name="Castelle C.J."/>
            <person name="Probst A.J."/>
            <person name="Thomas B.C."/>
            <person name="Singh A."/>
            <person name="Wilkins M.J."/>
            <person name="Karaoz U."/>
            <person name="Brodie E.L."/>
            <person name="Williams K.H."/>
            <person name="Hubbard S.S."/>
            <person name="Banfield J.F."/>
        </authorList>
    </citation>
    <scope>NUCLEOTIDE SEQUENCE [LARGE SCALE GENOMIC DNA]</scope>
</reference>
<feature type="binding site" evidence="4">
    <location>
        <position position="175"/>
    </location>
    <ligand>
        <name>substrate</name>
    </ligand>
</feature>
<evidence type="ECO:0000256" key="1">
    <source>
        <dbReference type="ARBA" id="ARBA00022676"/>
    </source>
</evidence>
<feature type="domain" description="tRNA-guanine(15) transglycosylase-like" evidence="5">
    <location>
        <begin position="13"/>
        <end position="104"/>
    </location>
</feature>
<keyword evidence="4" id="KW-0862">Zinc</keyword>
<dbReference type="NCBIfam" id="TIGR00449">
    <property type="entry name" value="tgt_general"/>
    <property type="match status" value="1"/>
</dbReference>
<dbReference type="UniPathway" id="UPA00392"/>
<feature type="binding site" evidence="4">
    <location>
        <position position="331"/>
    </location>
    <ligand>
        <name>Zn(2+)</name>
        <dbReference type="ChEBI" id="CHEBI:29105"/>
    </ligand>
</feature>
<dbReference type="PANTHER" id="PTHR46499:SF1">
    <property type="entry name" value="QUEUINE TRNA-RIBOSYLTRANSFERASE"/>
    <property type="match status" value="1"/>
</dbReference>
<feature type="binding site" evidence="4">
    <location>
        <position position="336"/>
    </location>
    <ligand>
        <name>Zn(2+)</name>
        <dbReference type="ChEBI" id="CHEBI:29105"/>
    </ligand>
</feature>
<dbReference type="AlphaFoldDB" id="A0A1G2L7E0"/>
<dbReference type="InterPro" id="IPR002616">
    <property type="entry name" value="tRNA_ribo_trans-like"/>
</dbReference>
<keyword evidence="4" id="KW-0671">Queuosine biosynthesis</keyword>
<dbReference type="PANTHER" id="PTHR46499">
    <property type="entry name" value="QUEUINE TRNA-RIBOSYLTRANSFERASE"/>
    <property type="match status" value="1"/>
</dbReference>
<organism evidence="6 7">
    <name type="scientific">Candidatus Sungbacteria bacterium RIFCSPLOWO2_01_FULL_47_10</name>
    <dbReference type="NCBI Taxonomy" id="1802276"/>
    <lineage>
        <taxon>Bacteria</taxon>
        <taxon>Candidatus Sungiibacteriota</taxon>
    </lineage>
</organism>
<comment type="cofactor">
    <cofactor evidence="4">
        <name>Zn(2+)</name>
        <dbReference type="ChEBI" id="CHEBI:29105"/>
    </cofactor>
    <text evidence="4">Binds 1 zinc ion per subunit.</text>
</comment>
<comment type="pathway">
    <text evidence="4">tRNA modification; tRNA-queuosine biosynthesis.</text>
</comment>